<organism evidence="2 3">
    <name type="scientific">Fodinicola feengrottensis</name>
    <dbReference type="NCBI Taxonomy" id="435914"/>
    <lineage>
        <taxon>Bacteria</taxon>
        <taxon>Bacillati</taxon>
        <taxon>Actinomycetota</taxon>
        <taxon>Actinomycetes</taxon>
        <taxon>Mycobacteriales</taxon>
        <taxon>Fodinicola</taxon>
    </lineage>
</organism>
<accession>A0ABN2HGW6</accession>
<feature type="compositionally biased region" description="Pro residues" evidence="1">
    <location>
        <begin position="124"/>
        <end position="155"/>
    </location>
</feature>
<reference evidence="2 3" key="1">
    <citation type="journal article" date="2019" name="Int. J. Syst. Evol. Microbiol.">
        <title>The Global Catalogue of Microorganisms (GCM) 10K type strain sequencing project: providing services to taxonomists for standard genome sequencing and annotation.</title>
        <authorList>
            <consortium name="The Broad Institute Genomics Platform"/>
            <consortium name="The Broad Institute Genome Sequencing Center for Infectious Disease"/>
            <person name="Wu L."/>
            <person name="Ma J."/>
        </authorList>
    </citation>
    <scope>NUCLEOTIDE SEQUENCE [LARGE SCALE GENOMIC DNA]</scope>
    <source>
        <strain evidence="2 3">JCM 14718</strain>
    </source>
</reference>
<feature type="compositionally biased region" description="Pro residues" evidence="1">
    <location>
        <begin position="15"/>
        <end position="118"/>
    </location>
</feature>
<name>A0ABN2HGW6_9ACTN</name>
<evidence type="ECO:0000313" key="2">
    <source>
        <dbReference type="EMBL" id="GAA1687784.1"/>
    </source>
</evidence>
<dbReference type="Gene3D" id="3.50.50.60">
    <property type="entry name" value="FAD/NAD(P)-binding domain"/>
    <property type="match status" value="1"/>
</dbReference>
<evidence type="ECO:0000256" key="1">
    <source>
        <dbReference type="SAM" id="MobiDB-lite"/>
    </source>
</evidence>
<protein>
    <submittedName>
        <fullName evidence="2">Uncharacterized protein</fullName>
    </submittedName>
</protein>
<feature type="region of interest" description="Disordered" evidence="1">
    <location>
        <begin position="1"/>
        <end position="164"/>
    </location>
</feature>
<evidence type="ECO:0000313" key="3">
    <source>
        <dbReference type="Proteomes" id="UP001500618"/>
    </source>
</evidence>
<proteinExistence type="predicted"/>
<comment type="caution">
    <text evidence="2">The sequence shown here is derived from an EMBL/GenBank/DDBJ whole genome shotgun (WGS) entry which is preliminary data.</text>
</comment>
<dbReference type="Proteomes" id="UP001500618">
    <property type="component" value="Unassembled WGS sequence"/>
</dbReference>
<dbReference type="RefSeq" id="WP_344311926.1">
    <property type="nucleotide sequence ID" value="NZ_BAAANY010000015.1"/>
</dbReference>
<sequence length="659" mass="72211">MSTQYPGGVEQRHGAPPPGYPQGPGQPGPGYPPPPGQPAYPPAPGYPPAPPGYPPQPPGQPAYPPPPGQPAYPPPGQPAYPPPPPGQPGQPAYPPPPPGQPGPPPGPPGQPGPPPGQPGYPTQPSYPPPGQPAQQPPHQPPARPVEPPAPIPKGAPPGSGDLTDTLLQQDFWADPMLQEAAIPVYDVPFISIGGGIGSFVTVDYLRVAGVPTSQMKVLTNLEYPWQTYEYLTRVSQIPRTARIRSDSASRPDNLWGFPSYALAEAWHEKTIAPLWQVFVEPMWADFYTPKAGQVFGQMEREFKRINFRDMLVNGQVRMIRRRIGGGYFVILTPPEGAAQTKRIAFRARHVHMAIGYPGLRFLPDLQEFRTKSGDYTHVVNAYEPHEHVYDFLKTRPGTVVVRGGGIVASRVLQRLMDDRANNNLETRIVHIFRTFINGSHGKNAWNRRKGGHGFAYQGFNYPKSVWGGQLKSRVRKTEGEARAKLYKEMGGTNTPYRRSWQKQMKRGRQGGWYVTMAGEVREVTAHTDGTLVSRVETPQGVVDVPAHYIIDCTGLEADIAEHRVIKDLLDHGGAARNPVGRLDVERDFEVRGTRSGEGVLYASGTATLGGYFPGVDTFLGLQIAAQEIADSLARHKFCKKIGPIKSTIGWFKWLFNKAP</sequence>
<dbReference type="EMBL" id="BAAANY010000015">
    <property type="protein sequence ID" value="GAA1687784.1"/>
    <property type="molecule type" value="Genomic_DNA"/>
</dbReference>
<gene>
    <name evidence="2" type="ORF">GCM10009765_41580</name>
</gene>
<dbReference type="InterPro" id="IPR036188">
    <property type="entry name" value="FAD/NAD-bd_sf"/>
</dbReference>
<keyword evidence="3" id="KW-1185">Reference proteome</keyword>
<dbReference type="SUPFAM" id="SSF51905">
    <property type="entry name" value="FAD/NAD(P)-binding domain"/>
    <property type="match status" value="1"/>
</dbReference>